<evidence type="ECO:0008006" key="3">
    <source>
        <dbReference type="Google" id="ProtNLM"/>
    </source>
</evidence>
<dbReference type="SUPFAM" id="SSF56784">
    <property type="entry name" value="HAD-like"/>
    <property type="match status" value="1"/>
</dbReference>
<dbReference type="SFLD" id="SFLDS00003">
    <property type="entry name" value="Haloacid_Dehalogenase"/>
    <property type="match status" value="1"/>
</dbReference>
<gene>
    <name evidence="1" type="ORF">PSYICH_LOCUS6314</name>
</gene>
<dbReference type="SFLD" id="SFLDG01129">
    <property type="entry name" value="C1.5:_HAD__Beta-PGM__Phosphata"/>
    <property type="match status" value="1"/>
</dbReference>
<protein>
    <recommendedName>
        <fullName evidence="3">Rhythmically expressed gene 2 protein</fullName>
    </recommendedName>
</protein>
<dbReference type="EMBL" id="OV651831">
    <property type="protein sequence ID" value="CAH1105502.1"/>
    <property type="molecule type" value="Genomic_DNA"/>
</dbReference>
<evidence type="ECO:0000313" key="2">
    <source>
        <dbReference type="Proteomes" id="UP001153636"/>
    </source>
</evidence>
<dbReference type="InterPro" id="IPR011949">
    <property type="entry name" value="HAD-SF_hydro_IA_REG-2-like"/>
</dbReference>
<dbReference type="InterPro" id="IPR044924">
    <property type="entry name" value="HAD-SF_hydro_IA_REG-2-like_cap"/>
</dbReference>
<dbReference type="InterPro" id="IPR023214">
    <property type="entry name" value="HAD_sf"/>
</dbReference>
<dbReference type="AlphaFoldDB" id="A0A9P0GDI0"/>
<evidence type="ECO:0000313" key="1">
    <source>
        <dbReference type="EMBL" id="CAH1105502.1"/>
    </source>
</evidence>
<dbReference type="Pfam" id="PF00702">
    <property type="entry name" value="Hydrolase"/>
    <property type="match status" value="1"/>
</dbReference>
<dbReference type="OrthoDB" id="444127at2759"/>
<reference evidence="1" key="1">
    <citation type="submission" date="2022-01" db="EMBL/GenBank/DDBJ databases">
        <authorList>
            <person name="King R."/>
        </authorList>
    </citation>
    <scope>NUCLEOTIDE SEQUENCE</scope>
</reference>
<dbReference type="InterPro" id="IPR036412">
    <property type="entry name" value="HAD-like_sf"/>
</dbReference>
<dbReference type="Gene3D" id="3.40.50.1000">
    <property type="entry name" value="HAD superfamily/HAD-like"/>
    <property type="match status" value="1"/>
</dbReference>
<dbReference type="InterPro" id="IPR051828">
    <property type="entry name" value="HAD-like_hydrolase_domain"/>
</dbReference>
<dbReference type="GO" id="GO:0005634">
    <property type="term" value="C:nucleus"/>
    <property type="evidence" value="ECO:0007669"/>
    <property type="project" value="TreeGrafter"/>
</dbReference>
<keyword evidence="2" id="KW-1185">Reference proteome</keyword>
<sequence>MLLSRLRLVTFDVTDTLLKFKLSPGQQYGEIGALYGITCDRKELSKNFKKQWHKMNLVHPNFGCHTGLGWEKWWKMIVIETFKDTKVNVEDKKLNEIACHLIDLYKISDCWKVCEGVNGLLSYIRSKRVPMGIISNFDPRLTTTLTNIKLRHYFNFILTSYEAGFEKPDEKIFLQAMNSSKLKQLKPGECLHVGDQISLDYNGAKNSGWNAILINNTQEQCPNIDPTHVFDSLFGLHKHFVQTSSEKLVSHTL</sequence>
<organism evidence="1 2">
    <name type="scientific">Psylliodes chrysocephalus</name>
    <dbReference type="NCBI Taxonomy" id="3402493"/>
    <lineage>
        <taxon>Eukaryota</taxon>
        <taxon>Metazoa</taxon>
        <taxon>Ecdysozoa</taxon>
        <taxon>Arthropoda</taxon>
        <taxon>Hexapoda</taxon>
        <taxon>Insecta</taxon>
        <taxon>Pterygota</taxon>
        <taxon>Neoptera</taxon>
        <taxon>Endopterygota</taxon>
        <taxon>Coleoptera</taxon>
        <taxon>Polyphaga</taxon>
        <taxon>Cucujiformia</taxon>
        <taxon>Chrysomeloidea</taxon>
        <taxon>Chrysomelidae</taxon>
        <taxon>Galerucinae</taxon>
        <taxon>Alticini</taxon>
        <taxon>Psylliodes</taxon>
    </lineage>
</organism>
<dbReference type="Proteomes" id="UP001153636">
    <property type="component" value="Chromosome 19"/>
</dbReference>
<dbReference type="PANTHER" id="PTHR46191:SF2">
    <property type="entry name" value="HALOACID DEHALOGENASE-LIKE HYDROLASE DOMAIN-CONTAINING PROTEIN 3"/>
    <property type="match status" value="1"/>
</dbReference>
<dbReference type="CDD" id="cd16415">
    <property type="entry name" value="HAD_dREG-2_like"/>
    <property type="match status" value="1"/>
</dbReference>
<accession>A0A9P0GDI0</accession>
<dbReference type="NCBIfam" id="TIGR01549">
    <property type="entry name" value="HAD-SF-IA-v1"/>
    <property type="match status" value="1"/>
</dbReference>
<name>A0A9P0GDI0_9CUCU</name>
<dbReference type="NCBIfam" id="TIGR02252">
    <property type="entry name" value="DREG-2"/>
    <property type="match status" value="1"/>
</dbReference>
<dbReference type="Gene3D" id="1.10.150.720">
    <property type="entry name" value="Haloacid dehalogenase-like hydrolase"/>
    <property type="match status" value="1"/>
</dbReference>
<proteinExistence type="predicted"/>
<dbReference type="PANTHER" id="PTHR46191">
    <property type="match status" value="1"/>
</dbReference>
<dbReference type="InterPro" id="IPR006439">
    <property type="entry name" value="HAD-SF_hydro_IA"/>
</dbReference>